<evidence type="ECO:0000256" key="5">
    <source>
        <dbReference type="ARBA" id="ARBA00022825"/>
    </source>
</evidence>
<feature type="domain" description="LD-carboxypeptidase N-terminal" evidence="8">
    <location>
        <begin position="51"/>
        <end position="166"/>
    </location>
</feature>
<dbReference type="SUPFAM" id="SSF52317">
    <property type="entry name" value="Class I glutamine amidotransferase-like"/>
    <property type="match status" value="1"/>
</dbReference>
<organism evidence="10 11">
    <name type="scientific">Pseudobacter ginsenosidimutans</name>
    <dbReference type="NCBI Taxonomy" id="661488"/>
    <lineage>
        <taxon>Bacteria</taxon>
        <taxon>Pseudomonadati</taxon>
        <taxon>Bacteroidota</taxon>
        <taxon>Chitinophagia</taxon>
        <taxon>Chitinophagales</taxon>
        <taxon>Chitinophagaceae</taxon>
        <taxon>Pseudobacter</taxon>
    </lineage>
</organism>
<feature type="active site" description="Nucleophile" evidence="6">
    <location>
        <position position="147"/>
    </location>
</feature>
<feature type="active site" description="Charge relay system" evidence="6">
    <location>
        <position position="318"/>
    </location>
</feature>
<evidence type="ECO:0000256" key="1">
    <source>
        <dbReference type="ARBA" id="ARBA00010233"/>
    </source>
</evidence>
<gene>
    <name evidence="10" type="ORF">EV199_2671</name>
</gene>
<dbReference type="InterPro" id="IPR029062">
    <property type="entry name" value="Class_I_gatase-like"/>
</dbReference>
<dbReference type="Pfam" id="PF17676">
    <property type="entry name" value="Peptidase_S66C"/>
    <property type="match status" value="1"/>
</dbReference>
<accession>A0A4Q7MPZ9</accession>
<proteinExistence type="inferred from homology"/>
<sequence length="346" mass="38179">MNRKHFLRSLTLAGASLPVIPSIPALAAAEQAVSSEALPAIPPYLKPGDTIGITCPAGYITPDSIKPAIQQMESWGYKVRPGKTVGMRDFTFGGRDQDRFQDFQEMLDDPSLKAIMCARGGYGMVRIIDQLNFSGFVQQPKWIIGFSDITVMHCHLSANYPVASIHSKMCNSFPDDWSKADPLQQDTILSIRRALSGEKMEYKTPPSAFNRMGMAEGLLVGGNLKTIESLSGSASSINTKGRILFVEDTGEYLYSIDRMFWNLKRAGKLSDLAALVVGGFKVKPDDPGEEFGRTVIDIVMEKVKEFKYPVCFDFPVGHQKNNFALKCGVIHQLTVGTEGVELKEKR</sequence>
<dbReference type="GO" id="GO:0008236">
    <property type="term" value="F:serine-type peptidase activity"/>
    <property type="evidence" value="ECO:0007669"/>
    <property type="project" value="UniProtKB-KW"/>
</dbReference>
<keyword evidence="7" id="KW-0732">Signal</keyword>
<dbReference type="Proteomes" id="UP000293874">
    <property type="component" value="Unassembled WGS sequence"/>
</dbReference>
<dbReference type="PANTHER" id="PTHR30237">
    <property type="entry name" value="MURAMOYLTETRAPEPTIDE CARBOXYPEPTIDASE"/>
    <property type="match status" value="1"/>
</dbReference>
<feature type="domain" description="LD-carboxypeptidase C-terminal" evidence="9">
    <location>
        <begin position="216"/>
        <end position="330"/>
    </location>
</feature>
<dbReference type="RefSeq" id="WP_130541293.1">
    <property type="nucleotide sequence ID" value="NZ_CP042431.1"/>
</dbReference>
<name>A0A4Q7MPZ9_9BACT</name>
<evidence type="ECO:0000259" key="9">
    <source>
        <dbReference type="Pfam" id="PF17676"/>
    </source>
</evidence>
<dbReference type="InterPro" id="IPR040921">
    <property type="entry name" value="Peptidase_S66C"/>
</dbReference>
<dbReference type="EMBL" id="SGXA01000002">
    <property type="protein sequence ID" value="RZS70776.1"/>
    <property type="molecule type" value="Genomic_DNA"/>
</dbReference>
<dbReference type="InterPro" id="IPR027478">
    <property type="entry name" value="LdcA_N"/>
</dbReference>
<evidence type="ECO:0000256" key="4">
    <source>
        <dbReference type="ARBA" id="ARBA00022801"/>
    </source>
</evidence>
<evidence type="ECO:0000313" key="10">
    <source>
        <dbReference type="EMBL" id="RZS70776.1"/>
    </source>
</evidence>
<evidence type="ECO:0000256" key="6">
    <source>
        <dbReference type="PIRSR" id="PIRSR028757-1"/>
    </source>
</evidence>
<dbReference type="SUPFAM" id="SSF141986">
    <property type="entry name" value="LD-carboxypeptidase A C-terminal domain-like"/>
    <property type="match status" value="1"/>
</dbReference>
<comment type="caution">
    <text evidence="10">The sequence shown here is derived from an EMBL/GenBank/DDBJ whole genome shotgun (WGS) entry which is preliminary data.</text>
</comment>
<dbReference type="CDD" id="cd07025">
    <property type="entry name" value="Peptidase_S66"/>
    <property type="match status" value="1"/>
</dbReference>
<comment type="similarity">
    <text evidence="1">Belongs to the peptidase S66 family.</text>
</comment>
<evidence type="ECO:0000256" key="2">
    <source>
        <dbReference type="ARBA" id="ARBA00022645"/>
    </source>
</evidence>
<evidence type="ECO:0000259" key="8">
    <source>
        <dbReference type="Pfam" id="PF02016"/>
    </source>
</evidence>
<dbReference type="Pfam" id="PF02016">
    <property type="entry name" value="Peptidase_S66"/>
    <property type="match status" value="1"/>
</dbReference>
<feature type="signal peptide" evidence="7">
    <location>
        <begin position="1"/>
        <end position="27"/>
    </location>
</feature>
<dbReference type="AlphaFoldDB" id="A0A4Q7MPZ9"/>
<dbReference type="Gene3D" id="3.50.30.60">
    <property type="entry name" value="LD-carboxypeptidase A C-terminal domain-like"/>
    <property type="match status" value="1"/>
</dbReference>
<dbReference type="InterPro" id="IPR040449">
    <property type="entry name" value="Peptidase_S66_N"/>
</dbReference>
<evidence type="ECO:0000256" key="7">
    <source>
        <dbReference type="SAM" id="SignalP"/>
    </source>
</evidence>
<dbReference type="InterPro" id="IPR027461">
    <property type="entry name" value="Carboxypeptidase_A_C_sf"/>
</dbReference>
<keyword evidence="4" id="KW-0378">Hydrolase</keyword>
<keyword evidence="11" id="KW-1185">Reference proteome</keyword>
<dbReference type="GO" id="GO:0004180">
    <property type="term" value="F:carboxypeptidase activity"/>
    <property type="evidence" value="ECO:0007669"/>
    <property type="project" value="UniProtKB-KW"/>
</dbReference>
<feature type="active site" description="Charge relay system" evidence="6">
    <location>
        <position position="247"/>
    </location>
</feature>
<dbReference type="GO" id="GO:0006508">
    <property type="term" value="P:proteolysis"/>
    <property type="evidence" value="ECO:0007669"/>
    <property type="project" value="UniProtKB-KW"/>
</dbReference>
<feature type="chain" id="PRO_5020181454" evidence="7">
    <location>
        <begin position="28"/>
        <end position="346"/>
    </location>
</feature>
<protein>
    <submittedName>
        <fullName evidence="10">Muramoyltetrapeptide carboxypeptidase</fullName>
    </submittedName>
</protein>
<evidence type="ECO:0000313" key="11">
    <source>
        <dbReference type="Proteomes" id="UP000293874"/>
    </source>
</evidence>
<keyword evidence="5" id="KW-0720">Serine protease</keyword>
<dbReference type="PIRSF" id="PIRSF028757">
    <property type="entry name" value="LD-carboxypeptidase"/>
    <property type="match status" value="1"/>
</dbReference>
<evidence type="ECO:0000256" key="3">
    <source>
        <dbReference type="ARBA" id="ARBA00022670"/>
    </source>
</evidence>
<reference evidence="10 11" key="1">
    <citation type="submission" date="2019-02" db="EMBL/GenBank/DDBJ databases">
        <title>Genomic Encyclopedia of Type Strains, Phase IV (KMG-IV): sequencing the most valuable type-strain genomes for metagenomic binning, comparative biology and taxonomic classification.</title>
        <authorList>
            <person name="Goeker M."/>
        </authorList>
    </citation>
    <scope>NUCLEOTIDE SEQUENCE [LARGE SCALE GENOMIC DNA]</scope>
    <source>
        <strain evidence="10 11">DSM 18116</strain>
    </source>
</reference>
<dbReference type="OrthoDB" id="9807329at2"/>
<keyword evidence="3" id="KW-0645">Protease</keyword>
<dbReference type="Gene3D" id="3.40.50.10740">
    <property type="entry name" value="Class I glutamine amidotransferase-like"/>
    <property type="match status" value="1"/>
</dbReference>
<dbReference type="InterPro" id="IPR003507">
    <property type="entry name" value="S66_fam"/>
</dbReference>
<keyword evidence="2 10" id="KW-0121">Carboxypeptidase</keyword>
<dbReference type="PANTHER" id="PTHR30237:SF2">
    <property type="entry name" value="MUREIN TETRAPEPTIDE CARBOXYPEPTIDASE"/>
    <property type="match status" value="1"/>
</dbReference>